<organism evidence="1 2">
    <name type="scientific">Neocallimastix californiae</name>
    <dbReference type="NCBI Taxonomy" id="1754190"/>
    <lineage>
        <taxon>Eukaryota</taxon>
        <taxon>Fungi</taxon>
        <taxon>Fungi incertae sedis</taxon>
        <taxon>Chytridiomycota</taxon>
        <taxon>Chytridiomycota incertae sedis</taxon>
        <taxon>Neocallimastigomycetes</taxon>
        <taxon>Neocallimastigales</taxon>
        <taxon>Neocallimastigaceae</taxon>
        <taxon>Neocallimastix</taxon>
    </lineage>
</organism>
<comment type="caution">
    <text evidence="1">The sequence shown here is derived from an EMBL/GenBank/DDBJ whole genome shotgun (WGS) entry which is preliminary data.</text>
</comment>
<keyword evidence="2" id="KW-1185">Reference proteome</keyword>
<accession>A0A1Y2DG97</accession>
<reference evidence="1 2" key="1">
    <citation type="submission" date="2016-08" db="EMBL/GenBank/DDBJ databases">
        <title>A Parts List for Fungal Cellulosomes Revealed by Comparative Genomics.</title>
        <authorList>
            <consortium name="DOE Joint Genome Institute"/>
            <person name="Haitjema C.H."/>
            <person name="Gilmore S.P."/>
            <person name="Henske J.K."/>
            <person name="Solomon K.V."/>
            <person name="De Groot R."/>
            <person name="Kuo A."/>
            <person name="Mondo S.J."/>
            <person name="Salamov A.A."/>
            <person name="Labutti K."/>
            <person name="Zhao Z."/>
            <person name="Chiniquy J."/>
            <person name="Barry K."/>
            <person name="Brewer H.M."/>
            <person name="Purvine S.O."/>
            <person name="Wright A.T."/>
            <person name="Boxma B."/>
            <person name="Van Alen T."/>
            <person name="Hackstein J.H."/>
            <person name="Baker S.E."/>
            <person name="Grigoriev I.V."/>
            <person name="O'Malley M.A."/>
        </authorList>
    </citation>
    <scope>NUCLEOTIDE SEQUENCE [LARGE SCALE GENOMIC DNA]</scope>
    <source>
        <strain evidence="1 2">G1</strain>
    </source>
</reference>
<sequence length="126" mass="15290">MELKIMEKYNMNVVRSDIVSHEKMKIKSENDDMNDAPVKDFALKLITYRHENGKLDDYDLDLLKYLFKYNIRKRIIYNEKEGMIHYTDDNEYQSRYNNVRESLNFTKMELKILKMKDLNVQKVKPV</sequence>
<name>A0A1Y2DG97_9FUNG</name>
<evidence type="ECO:0000313" key="1">
    <source>
        <dbReference type="EMBL" id="ORY58310.1"/>
    </source>
</evidence>
<proteinExistence type="predicted"/>
<dbReference type="EMBL" id="MCOG01000067">
    <property type="protein sequence ID" value="ORY58310.1"/>
    <property type="molecule type" value="Genomic_DNA"/>
</dbReference>
<gene>
    <name evidence="1" type="ORF">LY90DRAFT_506305</name>
</gene>
<dbReference type="Proteomes" id="UP000193920">
    <property type="component" value="Unassembled WGS sequence"/>
</dbReference>
<dbReference type="AlphaFoldDB" id="A0A1Y2DG97"/>
<evidence type="ECO:0000313" key="2">
    <source>
        <dbReference type="Proteomes" id="UP000193920"/>
    </source>
</evidence>
<protein>
    <submittedName>
        <fullName evidence="1">Uncharacterized protein</fullName>
    </submittedName>
</protein>